<sequence>MIPILLVGIFLFLNGLIMPFLSERLTKEHLLSNYSAEELAENQKKSSEYDYEGVSYLTSLSLLQSQAKDMVEKDKVPVVGDIVIPSVNIHLPIVKGISQYYLSIGAGEMRPEEKMGVHNYSLASHNFNDDRILFSPLRHINIGDKVYLSDKRNVYVYEVDDKEYVAPTQISVIEEGKKNKITLVTCSMSGKTRLVVTGPLVKTYSWAKTPGNVKDYFLGGRNDR</sequence>
<proteinExistence type="predicted"/>
<dbReference type="GO" id="GO:0008234">
    <property type="term" value="F:cysteine-type peptidase activity"/>
    <property type="evidence" value="ECO:0007669"/>
    <property type="project" value="UniProtKB-KW"/>
</dbReference>
<keyword evidence="3" id="KW-0788">Thiol protease</keyword>
<dbReference type="PATRIC" id="fig|1234409.3.peg.231"/>
<dbReference type="CDD" id="cd06165">
    <property type="entry name" value="Sortase_A"/>
    <property type="match status" value="1"/>
</dbReference>
<evidence type="ECO:0008006" key="7">
    <source>
        <dbReference type="Google" id="ProtNLM"/>
    </source>
</evidence>
<keyword evidence="2" id="KW-0378">Hydrolase</keyword>
<comment type="caution">
    <text evidence="5">The sequence shown here is derived from an EMBL/GenBank/DDBJ whole genome shotgun (WGS) entry which is preliminary data.</text>
</comment>
<dbReference type="Gene3D" id="2.40.260.10">
    <property type="entry name" value="Sortase"/>
    <property type="match status" value="1"/>
</dbReference>
<dbReference type="STRING" id="1234409.C683_0260"/>
<name>K8ZA31_9ENTE</name>
<dbReference type="Pfam" id="PF04203">
    <property type="entry name" value="Sortase"/>
    <property type="match status" value="1"/>
</dbReference>
<evidence type="ECO:0000313" key="6">
    <source>
        <dbReference type="Proteomes" id="UP000016057"/>
    </source>
</evidence>
<feature type="active site" description="Proton donor/acceptor" evidence="4">
    <location>
        <position position="125"/>
    </location>
</feature>
<dbReference type="GO" id="GO:0006508">
    <property type="term" value="P:proteolysis"/>
    <property type="evidence" value="ECO:0007669"/>
    <property type="project" value="UniProtKB-KW"/>
</dbReference>
<evidence type="ECO:0000313" key="5">
    <source>
        <dbReference type="EMBL" id="EKU27795.1"/>
    </source>
</evidence>
<dbReference type="SUPFAM" id="SSF63817">
    <property type="entry name" value="Sortase"/>
    <property type="match status" value="1"/>
</dbReference>
<dbReference type="InterPro" id="IPR042007">
    <property type="entry name" value="Sortase_A"/>
</dbReference>
<dbReference type="InterPro" id="IPR005754">
    <property type="entry name" value="Sortase"/>
</dbReference>
<dbReference type="eggNOG" id="COG3764">
    <property type="taxonomic scope" value="Bacteria"/>
</dbReference>
<dbReference type="AlphaFoldDB" id="K8ZA31"/>
<organism evidence="5 6">
    <name type="scientific">Catellicoccus marimammalium M35/04/3</name>
    <dbReference type="NCBI Taxonomy" id="1234409"/>
    <lineage>
        <taxon>Bacteria</taxon>
        <taxon>Bacillati</taxon>
        <taxon>Bacillota</taxon>
        <taxon>Bacilli</taxon>
        <taxon>Lactobacillales</taxon>
        <taxon>Enterococcaceae</taxon>
        <taxon>Catellicoccus</taxon>
    </lineage>
</organism>
<accession>K8ZA31</accession>
<gene>
    <name evidence="5" type="ORF">C683_0260</name>
</gene>
<keyword evidence="6" id="KW-1185">Reference proteome</keyword>
<protein>
    <recommendedName>
        <fullName evidence="7">Sortase A, LPXTG specific</fullName>
    </recommendedName>
</protein>
<dbReference type="EMBL" id="AMYT01000008">
    <property type="protein sequence ID" value="EKU27795.1"/>
    <property type="molecule type" value="Genomic_DNA"/>
</dbReference>
<evidence type="ECO:0000256" key="2">
    <source>
        <dbReference type="ARBA" id="ARBA00022801"/>
    </source>
</evidence>
<keyword evidence="1" id="KW-0645">Protease</keyword>
<reference evidence="5 6" key="1">
    <citation type="journal article" date="2013" name="Genome Announc.">
        <title>Draft Genome Sequence of Catellicoccus marimammalium, a Novel Species Commonly Found in Gull Feces.</title>
        <authorList>
            <person name="Weigand M.R."/>
            <person name="Ryu H."/>
            <person name="Bozcek L."/>
            <person name="Konstantinidis K.T."/>
            <person name="Santo Domingo J.W."/>
        </authorList>
    </citation>
    <scope>NUCLEOTIDE SEQUENCE [LARGE SCALE GENOMIC DNA]</scope>
    <source>
        <strain evidence="5 6">M35/04/3</strain>
    </source>
</reference>
<evidence type="ECO:0000256" key="3">
    <source>
        <dbReference type="ARBA" id="ARBA00022807"/>
    </source>
</evidence>
<evidence type="ECO:0000256" key="4">
    <source>
        <dbReference type="PIRSR" id="PIRSR605754-1"/>
    </source>
</evidence>
<dbReference type="Proteomes" id="UP000016057">
    <property type="component" value="Unassembled WGS sequence"/>
</dbReference>
<evidence type="ECO:0000256" key="1">
    <source>
        <dbReference type="ARBA" id="ARBA00022670"/>
    </source>
</evidence>
<feature type="active site" description="Acyl-thioester intermediate" evidence="4">
    <location>
        <position position="186"/>
    </location>
</feature>
<dbReference type="NCBIfam" id="TIGR01076">
    <property type="entry name" value="sortase_fam"/>
    <property type="match status" value="1"/>
</dbReference>
<dbReference type="InterPro" id="IPR023365">
    <property type="entry name" value="Sortase_dom-sf"/>
</dbReference>